<sequence>MSNSIPVRFLDVFRQFTPSLCNVRCLRLGILLAQLDQALFQILSQIPRLEELCLEYQVYNRGLKRPYNPMEFHTTTFSTPTNLKRFTLRYYNYKEPALAVDKVCNWIKLVISRCPLEEFNFIPFYQMRFGKPLSKPSWDVLLDHLTDKHARTLRRLDLRAAFVRKCSLKRLLQKCLLLEYLAVGTTRGSIHTFMRHSSHLRLLGRVEFELRTSKRGESFTREKKARDEAAKSILNGAPNLRTVVVNDELWSGRWSLKGGDLKYDVESCEVGAGVDEIWTYR</sequence>
<comment type="caution">
    <text evidence="1">The sequence shown here is derived from an EMBL/GenBank/DDBJ whole genome shotgun (WGS) entry which is preliminary data.</text>
</comment>
<evidence type="ECO:0000313" key="1">
    <source>
        <dbReference type="EMBL" id="KAL0072344.1"/>
    </source>
</evidence>
<dbReference type="Gene3D" id="3.80.10.10">
    <property type="entry name" value="Ribonuclease Inhibitor"/>
    <property type="match status" value="1"/>
</dbReference>
<dbReference type="Proteomes" id="UP001437256">
    <property type="component" value="Unassembled WGS sequence"/>
</dbReference>
<dbReference type="EMBL" id="JBBXMP010000001">
    <property type="protein sequence ID" value="KAL0072344.1"/>
    <property type="molecule type" value="Genomic_DNA"/>
</dbReference>
<gene>
    <name evidence="1" type="ORF">AAF712_000107</name>
</gene>
<name>A0ABR3AFY4_9AGAR</name>
<reference evidence="1 2" key="1">
    <citation type="submission" date="2024-05" db="EMBL/GenBank/DDBJ databases">
        <title>A draft genome resource for the thread blight pathogen Marasmius tenuissimus strain MS-2.</title>
        <authorList>
            <person name="Yulfo-Soto G.E."/>
            <person name="Baruah I.K."/>
            <person name="Amoako-Attah I."/>
            <person name="Bukari Y."/>
            <person name="Meinhardt L.W."/>
            <person name="Bailey B.A."/>
            <person name="Cohen S.P."/>
        </authorList>
    </citation>
    <scope>NUCLEOTIDE SEQUENCE [LARGE SCALE GENOMIC DNA]</scope>
    <source>
        <strain evidence="1 2">MS-2</strain>
    </source>
</reference>
<accession>A0ABR3AFY4</accession>
<keyword evidence="2" id="KW-1185">Reference proteome</keyword>
<proteinExistence type="predicted"/>
<evidence type="ECO:0000313" key="2">
    <source>
        <dbReference type="Proteomes" id="UP001437256"/>
    </source>
</evidence>
<organism evidence="1 2">
    <name type="scientific">Marasmius tenuissimus</name>
    <dbReference type="NCBI Taxonomy" id="585030"/>
    <lineage>
        <taxon>Eukaryota</taxon>
        <taxon>Fungi</taxon>
        <taxon>Dikarya</taxon>
        <taxon>Basidiomycota</taxon>
        <taxon>Agaricomycotina</taxon>
        <taxon>Agaricomycetes</taxon>
        <taxon>Agaricomycetidae</taxon>
        <taxon>Agaricales</taxon>
        <taxon>Marasmiineae</taxon>
        <taxon>Marasmiaceae</taxon>
        <taxon>Marasmius</taxon>
    </lineage>
</organism>
<dbReference type="SUPFAM" id="SSF52047">
    <property type="entry name" value="RNI-like"/>
    <property type="match status" value="1"/>
</dbReference>
<protein>
    <submittedName>
        <fullName evidence="1">Uncharacterized protein</fullName>
    </submittedName>
</protein>
<dbReference type="InterPro" id="IPR032675">
    <property type="entry name" value="LRR_dom_sf"/>
</dbReference>